<dbReference type="InterPro" id="IPR011008">
    <property type="entry name" value="Dimeric_a/b-barrel"/>
</dbReference>
<dbReference type="GO" id="GO:0004497">
    <property type="term" value="F:monooxygenase activity"/>
    <property type="evidence" value="ECO:0007669"/>
    <property type="project" value="UniProtKB-KW"/>
</dbReference>
<dbReference type="SUPFAM" id="SSF54909">
    <property type="entry name" value="Dimeric alpha+beta barrel"/>
    <property type="match status" value="1"/>
</dbReference>
<sequence>MEGKSVDQKTLYAEFTVKEGSEERVAEMMNDLAQKVREEPGNILFLPYVREERPREYFVFEIYADEQAFQEHITADYGAVFNAELAEHIESDASELTWLRPVE</sequence>
<gene>
    <name evidence="2" type="ORF">FQA45_08040</name>
</gene>
<dbReference type="EMBL" id="CP042260">
    <property type="protein sequence ID" value="QDY66270.1"/>
    <property type="molecule type" value="Genomic_DNA"/>
</dbReference>
<dbReference type="Gene3D" id="3.30.70.100">
    <property type="match status" value="1"/>
</dbReference>
<protein>
    <submittedName>
        <fullName evidence="2">Antibiotic biosynthesis monooxygenase</fullName>
    </submittedName>
</protein>
<feature type="domain" description="ABM" evidence="1">
    <location>
        <begin position="9"/>
        <end position="98"/>
    </location>
</feature>
<evidence type="ECO:0000259" key="1">
    <source>
        <dbReference type="PROSITE" id="PS51725"/>
    </source>
</evidence>
<dbReference type="InterPro" id="IPR007138">
    <property type="entry name" value="ABM_dom"/>
</dbReference>
<proteinExistence type="predicted"/>
<dbReference type="Pfam" id="PF03992">
    <property type="entry name" value="ABM"/>
    <property type="match status" value="1"/>
</dbReference>
<reference evidence="2 3" key="1">
    <citation type="submission" date="2019-07" db="EMBL/GenBank/DDBJ databases">
        <title>Complete Genome Sequence of drought tolerant Plant Growth-Promoting Rhizobacterium Glutamicibacter halophytocola DR408.</title>
        <authorList>
            <person name="Nishu S.D."/>
            <person name="Lee T.K."/>
        </authorList>
    </citation>
    <scope>NUCLEOTIDE SEQUENCE [LARGE SCALE GENOMIC DNA]</scope>
    <source>
        <strain evidence="2 3">DR408</strain>
    </source>
</reference>
<dbReference type="Proteomes" id="UP000320717">
    <property type="component" value="Chromosome"/>
</dbReference>
<name>A0ABX5Y9C9_9MICC</name>
<dbReference type="InterPro" id="IPR050744">
    <property type="entry name" value="AI-2_Isomerase_LsrG"/>
</dbReference>
<evidence type="ECO:0000313" key="3">
    <source>
        <dbReference type="Proteomes" id="UP000320717"/>
    </source>
</evidence>
<keyword evidence="2" id="KW-0560">Oxidoreductase</keyword>
<organism evidence="2 3">
    <name type="scientific">Glutamicibacter halophytocola</name>
    <dbReference type="NCBI Taxonomy" id="1933880"/>
    <lineage>
        <taxon>Bacteria</taxon>
        <taxon>Bacillati</taxon>
        <taxon>Actinomycetota</taxon>
        <taxon>Actinomycetes</taxon>
        <taxon>Micrococcales</taxon>
        <taxon>Micrococcaceae</taxon>
        <taxon>Glutamicibacter</taxon>
    </lineage>
</organism>
<accession>A0ABX5Y9C9</accession>
<keyword evidence="3" id="KW-1185">Reference proteome</keyword>
<dbReference type="PROSITE" id="PS51725">
    <property type="entry name" value="ABM"/>
    <property type="match status" value="1"/>
</dbReference>
<dbReference type="PANTHER" id="PTHR33336:SF15">
    <property type="entry name" value="ABM DOMAIN-CONTAINING PROTEIN"/>
    <property type="match status" value="1"/>
</dbReference>
<keyword evidence="2" id="KW-0503">Monooxygenase</keyword>
<evidence type="ECO:0000313" key="2">
    <source>
        <dbReference type="EMBL" id="QDY66270.1"/>
    </source>
</evidence>
<dbReference type="PANTHER" id="PTHR33336">
    <property type="entry name" value="QUINOL MONOOXYGENASE YGIN-RELATED"/>
    <property type="match status" value="1"/>
</dbReference>